<evidence type="ECO:0000313" key="2">
    <source>
        <dbReference type="EMBL" id="KHQ53461.1"/>
    </source>
</evidence>
<organism evidence="2 3">
    <name type="scientific">Mameliella alba</name>
    <dbReference type="NCBI Taxonomy" id="561184"/>
    <lineage>
        <taxon>Bacteria</taxon>
        <taxon>Pseudomonadati</taxon>
        <taxon>Pseudomonadota</taxon>
        <taxon>Alphaproteobacteria</taxon>
        <taxon>Rhodobacterales</taxon>
        <taxon>Roseobacteraceae</taxon>
        <taxon>Mameliella</taxon>
    </lineage>
</organism>
<comment type="caution">
    <text evidence="2">The sequence shown here is derived from an EMBL/GenBank/DDBJ whole genome shotgun (WGS) entry which is preliminary data.</text>
</comment>
<gene>
    <name evidence="2" type="ORF">OA50_01991</name>
</gene>
<evidence type="ECO:0000313" key="3">
    <source>
        <dbReference type="Proteomes" id="UP000030960"/>
    </source>
</evidence>
<keyword evidence="3" id="KW-1185">Reference proteome</keyword>
<dbReference type="PANTHER" id="PTHR33608:SF6">
    <property type="entry name" value="BLL2464 PROTEIN"/>
    <property type="match status" value="1"/>
</dbReference>
<dbReference type="InterPro" id="IPR002881">
    <property type="entry name" value="DUF58"/>
</dbReference>
<dbReference type="Pfam" id="PF01882">
    <property type="entry name" value="DUF58"/>
    <property type="match status" value="1"/>
</dbReference>
<feature type="domain" description="DUF58" evidence="1">
    <location>
        <begin position="51"/>
        <end position="253"/>
    </location>
</feature>
<reference evidence="2 3" key="1">
    <citation type="submission" date="2014-10" db="EMBL/GenBank/DDBJ databases">
        <title>Genome sequence of Ponticoccus sp. strain UMTAT08 isolated from clonal culture of toxic dinoflagellate Alexandrium tamiyavanichii.</title>
        <authorList>
            <person name="Gan H.Y."/>
            <person name="Muhd D.-D."/>
            <person name="Mohd Noor M.E."/>
            <person name="Yeong Y.S."/>
            <person name="Usup G."/>
        </authorList>
    </citation>
    <scope>NUCLEOTIDE SEQUENCE [LARGE SCALE GENOMIC DNA]</scope>
    <source>
        <strain evidence="2 3">UMTAT08</strain>
    </source>
</reference>
<dbReference type="PATRIC" id="fig|1515334.3.peg.2006"/>
<evidence type="ECO:0000259" key="1">
    <source>
        <dbReference type="Pfam" id="PF01882"/>
    </source>
</evidence>
<dbReference type="OrthoDB" id="9794556at2"/>
<protein>
    <recommendedName>
        <fullName evidence="1">DUF58 domain-containing protein</fullName>
    </recommendedName>
</protein>
<dbReference type="STRING" id="561184.SAMN05216376_106229"/>
<proteinExistence type="predicted"/>
<dbReference type="PANTHER" id="PTHR33608">
    <property type="entry name" value="BLL2464 PROTEIN"/>
    <property type="match status" value="1"/>
</dbReference>
<dbReference type="Proteomes" id="UP000030960">
    <property type="component" value="Unassembled WGS sequence"/>
</dbReference>
<dbReference type="AlphaFoldDB" id="A0A0B3S9Y3"/>
<dbReference type="RefSeq" id="WP_043140411.1">
    <property type="nucleotide sequence ID" value="NZ_JSUQ01000007.1"/>
</dbReference>
<sequence>MTATVAHLRTRAQEEAGRFPALLARAEHLAGTVLLGDHGRRRAGLGDDFWQYRTLQPGDSYRSIDWRRSARGDEQFVREREWQIAQSVQVWVDPGASMRFSSHKNLPTKADRARLVALAASILLIRGGERVGLTGWRLPPRRGDMQTLRLAEMFSEEGEDDYAEPEARGMLPNAKALFVSDFLGDVEPVEAALTKAADRGVRGVLLQVLDPTEEAFPFDGRTIFESMNQTMRHETLKAGDLRETYLQRLAERKARLDAICRLTGWQHFTHHTDQTAQSALLWVYRALDGSHG</sequence>
<dbReference type="EMBL" id="JSUQ01000007">
    <property type="protein sequence ID" value="KHQ53461.1"/>
    <property type="molecule type" value="Genomic_DNA"/>
</dbReference>
<name>A0A0B3S9Y3_9RHOB</name>
<accession>A0A0B3S9Y3</accession>